<evidence type="ECO:0000313" key="1">
    <source>
        <dbReference type="EMBL" id="KAK4415866.1"/>
    </source>
</evidence>
<organism evidence="1 2">
    <name type="scientific">Sesamum alatum</name>
    <dbReference type="NCBI Taxonomy" id="300844"/>
    <lineage>
        <taxon>Eukaryota</taxon>
        <taxon>Viridiplantae</taxon>
        <taxon>Streptophyta</taxon>
        <taxon>Embryophyta</taxon>
        <taxon>Tracheophyta</taxon>
        <taxon>Spermatophyta</taxon>
        <taxon>Magnoliopsida</taxon>
        <taxon>eudicotyledons</taxon>
        <taxon>Gunneridae</taxon>
        <taxon>Pentapetalae</taxon>
        <taxon>asterids</taxon>
        <taxon>lamiids</taxon>
        <taxon>Lamiales</taxon>
        <taxon>Pedaliaceae</taxon>
        <taxon>Sesamum</taxon>
    </lineage>
</organism>
<name>A0AAE2CBC8_9LAMI</name>
<dbReference type="Proteomes" id="UP001293254">
    <property type="component" value="Unassembled WGS sequence"/>
</dbReference>
<keyword evidence="2" id="KW-1185">Reference proteome</keyword>
<accession>A0AAE2CBC8</accession>
<sequence length="116" mass="12332">MVLDGDMHSMEELVSLKERGYDKVKQSIVDDSSQGAPMNASPVQAIAATSVTKHVAPPIRVVAFSHPSSPSISPDAIPHAEGLHAQHGVHGAARPSRAHRSQFQAHGLFIGNVELQ</sequence>
<reference evidence="1" key="2">
    <citation type="journal article" date="2024" name="Plant">
        <title>Genomic evolution and insights into agronomic trait innovations of Sesamum species.</title>
        <authorList>
            <person name="Miao H."/>
            <person name="Wang L."/>
            <person name="Qu L."/>
            <person name="Liu H."/>
            <person name="Sun Y."/>
            <person name="Le M."/>
            <person name="Wang Q."/>
            <person name="Wei S."/>
            <person name="Zheng Y."/>
            <person name="Lin W."/>
            <person name="Duan Y."/>
            <person name="Cao H."/>
            <person name="Xiong S."/>
            <person name="Wang X."/>
            <person name="Wei L."/>
            <person name="Li C."/>
            <person name="Ma Q."/>
            <person name="Ju M."/>
            <person name="Zhao R."/>
            <person name="Li G."/>
            <person name="Mu C."/>
            <person name="Tian Q."/>
            <person name="Mei H."/>
            <person name="Zhang T."/>
            <person name="Gao T."/>
            <person name="Zhang H."/>
        </authorList>
    </citation>
    <scope>NUCLEOTIDE SEQUENCE</scope>
    <source>
        <strain evidence="1">3651</strain>
    </source>
</reference>
<dbReference type="EMBL" id="JACGWO010000011">
    <property type="protein sequence ID" value="KAK4415866.1"/>
    <property type="molecule type" value="Genomic_DNA"/>
</dbReference>
<gene>
    <name evidence="1" type="ORF">Salat_2694000</name>
</gene>
<dbReference type="AlphaFoldDB" id="A0AAE2CBC8"/>
<protein>
    <submittedName>
        <fullName evidence="1">Uncharacterized protein</fullName>
    </submittedName>
</protein>
<proteinExistence type="predicted"/>
<evidence type="ECO:0000313" key="2">
    <source>
        <dbReference type="Proteomes" id="UP001293254"/>
    </source>
</evidence>
<comment type="caution">
    <text evidence="1">The sequence shown here is derived from an EMBL/GenBank/DDBJ whole genome shotgun (WGS) entry which is preliminary data.</text>
</comment>
<reference evidence="1" key="1">
    <citation type="submission" date="2020-06" db="EMBL/GenBank/DDBJ databases">
        <authorList>
            <person name="Li T."/>
            <person name="Hu X."/>
            <person name="Zhang T."/>
            <person name="Song X."/>
            <person name="Zhang H."/>
            <person name="Dai N."/>
            <person name="Sheng W."/>
            <person name="Hou X."/>
            <person name="Wei L."/>
        </authorList>
    </citation>
    <scope>NUCLEOTIDE SEQUENCE</scope>
    <source>
        <strain evidence="1">3651</strain>
        <tissue evidence="1">Leaf</tissue>
    </source>
</reference>